<evidence type="ECO:0000313" key="3">
    <source>
        <dbReference type="Proteomes" id="UP000799424"/>
    </source>
</evidence>
<gene>
    <name evidence="2" type="ORF">CC86DRAFT_193084</name>
</gene>
<protein>
    <submittedName>
        <fullName evidence="2">Uncharacterized protein</fullName>
    </submittedName>
</protein>
<organism evidence="2 3">
    <name type="scientific">Ophiobolus disseminans</name>
    <dbReference type="NCBI Taxonomy" id="1469910"/>
    <lineage>
        <taxon>Eukaryota</taxon>
        <taxon>Fungi</taxon>
        <taxon>Dikarya</taxon>
        <taxon>Ascomycota</taxon>
        <taxon>Pezizomycotina</taxon>
        <taxon>Dothideomycetes</taxon>
        <taxon>Pleosporomycetidae</taxon>
        <taxon>Pleosporales</taxon>
        <taxon>Pleosporineae</taxon>
        <taxon>Phaeosphaeriaceae</taxon>
        <taxon>Ophiobolus</taxon>
    </lineage>
</organism>
<dbReference type="Proteomes" id="UP000799424">
    <property type="component" value="Unassembled WGS sequence"/>
</dbReference>
<accession>A0A6A7A6I5</accession>
<reference evidence="2" key="1">
    <citation type="journal article" date="2020" name="Stud. Mycol.">
        <title>101 Dothideomycetes genomes: a test case for predicting lifestyles and emergence of pathogens.</title>
        <authorList>
            <person name="Haridas S."/>
            <person name="Albert R."/>
            <person name="Binder M."/>
            <person name="Bloem J."/>
            <person name="Labutti K."/>
            <person name="Salamov A."/>
            <person name="Andreopoulos B."/>
            <person name="Baker S."/>
            <person name="Barry K."/>
            <person name="Bills G."/>
            <person name="Bluhm B."/>
            <person name="Cannon C."/>
            <person name="Castanera R."/>
            <person name="Culley D."/>
            <person name="Daum C."/>
            <person name="Ezra D."/>
            <person name="Gonzalez J."/>
            <person name="Henrissat B."/>
            <person name="Kuo A."/>
            <person name="Liang C."/>
            <person name="Lipzen A."/>
            <person name="Lutzoni F."/>
            <person name="Magnuson J."/>
            <person name="Mondo S."/>
            <person name="Nolan M."/>
            <person name="Ohm R."/>
            <person name="Pangilinan J."/>
            <person name="Park H.-J."/>
            <person name="Ramirez L."/>
            <person name="Alfaro M."/>
            <person name="Sun H."/>
            <person name="Tritt A."/>
            <person name="Yoshinaga Y."/>
            <person name="Zwiers L.-H."/>
            <person name="Turgeon B."/>
            <person name="Goodwin S."/>
            <person name="Spatafora J."/>
            <person name="Crous P."/>
            <person name="Grigoriev I."/>
        </authorList>
    </citation>
    <scope>NUCLEOTIDE SEQUENCE</scope>
    <source>
        <strain evidence="2">CBS 113818</strain>
    </source>
</reference>
<sequence length="173" mass="19355">MRPRVTLAFPPRTISPGMSQYSLEYKNAFSLKCSFSTFSSNLHTLLTPIVPLLAPTSPVDKHIQARITPSTNPLDIKSILPPISLRSNMASQIASQSSPHSSLGQSEPHSTVASFPTTRLPYWRDVRVQVVTETRLIINTQGRRVVEKKKYLEYPEGWSSEREDSIGDSDDSR</sequence>
<name>A0A6A7A6I5_9PLEO</name>
<feature type="region of interest" description="Disordered" evidence="1">
    <location>
        <begin position="90"/>
        <end position="113"/>
    </location>
</feature>
<dbReference type="EMBL" id="MU006222">
    <property type="protein sequence ID" value="KAF2828414.1"/>
    <property type="molecule type" value="Genomic_DNA"/>
</dbReference>
<proteinExistence type="predicted"/>
<keyword evidence="3" id="KW-1185">Reference proteome</keyword>
<evidence type="ECO:0000313" key="2">
    <source>
        <dbReference type="EMBL" id="KAF2828414.1"/>
    </source>
</evidence>
<feature type="compositionally biased region" description="Low complexity" evidence="1">
    <location>
        <begin position="90"/>
        <end position="106"/>
    </location>
</feature>
<evidence type="ECO:0000256" key="1">
    <source>
        <dbReference type="SAM" id="MobiDB-lite"/>
    </source>
</evidence>
<dbReference type="AlphaFoldDB" id="A0A6A7A6I5"/>